<keyword evidence="6" id="KW-1015">Disulfide bond</keyword>
<accession>A0A9W8RF05</accession>
<evidence type="ECO:0000256" key="5">
    <source>
        <dbReference type="ARBA" id="ARBA00023010"/>
    </source>
</evidence>
<comment type="subcellular location">
    <subcellularLocation>
        <location evidence="1">Mitochondrion inner membrane</location>
        <topology evidence="1">Peripheral membrane protein</topology>
        <orientation evidence="1">Intermembrane side</orientation>
    </subcellularLocation>
</comment>
<dbReference type="EMBL" id="JAOQAV010000004">
    <property type="protein sequence ID" value="KAJ4195276.1"/>
    <property type="molecule type" value="Genomic_DNA"/>
</dbReference>
<keyword evidence="3" id="KW-0472">Membrane</keyword>
<dbReference type="Pfam" id="PF02953">
    <property type="entry name" value="zf-Tim10_DDP"/>
    <property type="match status" value="1"/>
</dbReference>
<dbReference type="InterPro" id="IPR004217">
    <property type="entry name" value="Tim10-like"/>
</dbReference>
<evidence type="ECO:0000256" key="6">
    <source>
        <dbReference type="ARBA" id="ARBA00023157"/>
    </source>
</evidence>
<evidence type="ECO:0000259" key="9">
    <source>
        <dbReference type="Pfam" id="PF02953"/>
    </source>
</evidence>
<dbReference type="GO" id="GO:0015031">
    <property type="term" value="P:protein transport"/>
    <property type="evidence" value="ECO:0007669"/>
    <property type="project" value="UniProtKB-KW"/>
</dbReference>
<evidence type="ECO:0000313" key="10">
    <source>
        <dbReference type="EMBL" id="KAJ4195276.1"/>
    </source>
</evidence>
<dbReference type="Proteomes" id="UP001152087">
    <property type="component" value="Unassembled WGS sequence"/>
</dbReference>
<reference evidence="10" key="1">
    <citation type="submission" date="2022-09" db="EMBL/GenBank/DDBJ databases">
        <title>Fusarium specimens isolated from Avocado Roots.</title>
        <authorList>
            <person name="Stajich J."/>
            <person name="Roper C."/>
            <person name="Heimlech-Rivalta G."/>
        </authorList>
    </citation>
    <scope>NUCLEOTIDE SEQUENCE</scope>
    <source>
        <strain evidence="10">A02</strain>
    </source>
</reference>
<dbReference type="GO" id="GO:0005743">
    <property type="term" value="C:mitochondrial inner membrane"/>
    <property type="evidence" value="ECO:0007669"/>
    <property type="project" value="UniProtKB-SubCell"/>
</dbReference>
<evidence type="ECO:0000256" key="4">
    <source>
        <dbReference type="ARBA" id="ARBA00022927"/>
    </source>
</evidence>
<dbReference type="InterPro" id="IPR035427">
    <property type="entry name" value="Tim10-like_dom_sf"/>
</dbReference>
<dbReference type="SUPFAM" id="SSF144122">
    <property type="entry name" value="Tim10-like"/>
    <property type="match status" value="1"/>
</dbReference>
<feature type="region of interest" description="Disordered" evidence="8">
    <location>
        <begin position="39"/>
        <end position="65"/>
    </location>
</feature>
<comment type="caution">
    <text evidence="10">The sequence shown here is derived from an EMBL/GenBank/DDBJ whole genome shotgun (WGS) entry which is preliminary data.</text>
</comment>
<feature type="domain" description="Tim10-like" evidence="9">
    <location>
        <begin position="95"/>
        <end position="158"/>
    </location>
</feature>
<sequence>MQFWSALLMRSKLWVHPANPPRSIIGQLLQALRSSKILNRHSQKSSTRTQPLSCPPSTPSRTAHTQTAKMSAQQISIDNADLEKLSDNDRGELRQFLANEQQRSQIQAQTHSLTQMCWNKCVQGSIKNNKLDKGEETCLANCVERFLDVNYLTMKHLNGMRN</sequence>
<evidence type="ECO:0000256" key="8">
    <source>
        <dbReference type="SAM" id="MobiDB-lite"/>
    </source>
</evidence>
<gene>
    <name evidence="10" type="primary">TIM8</name>
    <name evidence="10" type="ORF">NW755_002692</name>
</gene>
<dbReference type="Gene3D" id="1.10.287.810">
    <property type="entry name" value="Mitochondrial import inner membrane translocase subunit tim13 like domains"/>
    <property type="match status" value="1"/>
</dbReference>
<comment type="similarity">
    <text evidence="2">Belongs to the small Tim family.</text>
</comment>
<keyword evidence="4" id="KW-0653">Protein transport</keyword>
<evidence type="ECO:0000313" key="11">
    <source>
        <dbReference type="Proteomes" id="UP001152087"/>
    </source>
</evidence>
<dbReference type="OrthoDB" id="344165at2759"/>
<evidence type="ECO:0000256" key="7">
    <source>
        <dbReference type="ARBA" id="ARBA00023186"/>
    </source>
</evidence>
<keyword evidence="5" id="KW-0811">Translocation</keyword>
<keyword evidence="7" id="KW-0143">Chaperone</keyword>
<keyword evidence="3" id="KW-0999">Mitochondrion inner membrane</keyword>
<name>A0A9W8RF05_9HYPO</name>
<evidence type="ECO:0000256" key="2">
    <source>
        <dbReference type="ARBA" id="ARBA00006720"/>
    </source>
</evidence>
<protein>
    <submittedName>
        <fullName evidence="10">Mitochondrial import inner membrane translocase subunit tim8</fullName>
    </submittedName>
</protein>
<evidence type="ECO:0000256" key="3">
    <source>
        <dbReference type="ARBA" id="ARBA00022792"/>
    </source>
</evidence>
<dbReference type="AlphaFoldDB" id="A0A9W8RF05"/>
<keyword evidence="3" id="KW-0496">Mitochondrion</keyword>
<organism evidence="10 11">
    <name type="scientific">Fusarium falciforme</name>
    <dbReference type="NCBI Taxonomy" id="195108"/>
    <lineage>
        <taxon>Eukaryota</taxon>
        <taxon>Fungi</taxon>
        <taxon>Dikarya</taxon>
        <taxon>Ascomycota</taxon>
        <taxon>Pezizomycotina</taxon>
        <taxon>Sordariomycetes</taxon>
        <taxon>Hypocreomycetidae</taxon>
        <taxon>Hypocreales</taxon>
        <taxon>Nectriaceae</taxon>
        <taxon>Fusarium</taxon>
        <taxon>Fusarium solani species complex</taxon>
    </lineage>
</organism>
<keyword evidence="4" id="KW-0813">Transport</keyword>
<keyword evidence="11" id="KW-1185">Reference proteome</keyword>
<evidence type="ECO:0000256" key="1">
    <source>
        <dbReference type="ARBA" id="ARBA00004137"/>
    </source>
</evidence>
<proteinExistence type="inferred from homology"/>